<feature type="domain" description="Amidohydrolase-related" evidence="2">
    <location>
        <begin position="65"/>
        <end position="312"/>
    </location>
</feature>
<proteinExistence type="predicted"/>
<accession>A0ABW3DJ99</accession>
<evidence type="ECO:0000313" key="4">
    <source>
        <dbReference type="Proteomes" id="UP001597024"/>
    </source>
</evidence>
<dbReference type="EMBL" id="JBHTHX010000039">
    <property type="protein sequence ID" value="MFD0883456.1"/>
    <property type="molecule type" value="Genomic_DNA"/>
</dbReference>
<dbReference type="SUPFAM" id="SSF51556">
    <property type="entry name" value="Metallo-dependent hydrolases"/>
    <property type="match status" value="1"/>
</dbReference>
<sequence length="312" mass="33790">MSPLVDVHRHHMPDITVAFLRSRRTWPYLDGDVVACTPGYGYRITPEMTDLSRNIEEMTAAGVGTAVLSTIVGVVDQLPGPEAATLAREVNDEMAGLARSGGPRLVPMATLPLSDPEAAAAELVRALDLGMRGALIPVTVVGRQLHELDLDPLFEVAEATGAPLSLHPTSPAFAEHFADHALMSSLAFPVDTTAAVLRLLYTGVFDRFPRLKVVVPHAGSLLPYLMGRIDREAGKYGVRTEPPSRTLRRLYVDAVSLWPPAIRLLLEVMGADRVMFGSDYPFWSTPENVAALAETTTDERVLSGTATALFRL</sequence>
<dbReference type="Proteomes" id="UP001597024">
    <property type="component" value="Unassembled WGS sequence"/>
</dbReference>
<organism evidence="3 4">
    <name type="scientific">Streptosporangium algeriense</name>
    <dbReference type="NCBI Taxonomy" id="1682748"/>
    <lineage>
        <taxon>Bacteria</taxon>
        <taxon>Bacillati</taxon>
        <taxon>Actinomycetota</taxon>
        <taxon>Actinomycetes</taxon>
        <taxon>Streptosporangiales</taxon>
        <taxon>Streptosporangiaceae</taxon>
        <taxon>Streptosporangium</taxon>
    </lineage>
</organism>
<dbReference type="InterPro" id="IPR032466">
    <property type="entry name" value="Metal_Hydrolase"/>
</dbReference>
<dbReference type="InterPro" id="IPR006680">
    <property type="entry name" value="Amidohydro-rel"/>
</dbReference>
<dbReference type="Gene3D" id="3.20.20.140">
    <property type="entry name" value="Metal-dependent hydrolases"/>
    <property type="match status" value="1"/>
</dbReference>
<keyword evidence="4" id="KW-1185">Reference proteome</keyword>
<dbReference type="Pfam" id="PF04909">
    <property type="entry name" value="Amidohydro_2"/>
    <property type="match status" value="1"/>
</dbReference>
<evidence type="ECO:0000259" key="2">
    <source>
        <dbReference type="Pfam" id="PF04909"/>
    </source>
</evidence>
<dbReference type="PANTHER" id="PTHR21240:SF28">
    <property type="entry name" value="ISO-OROTATE DECARBOXYLASE (EUROFUNG)"/>
    <property type="match status" value="1"/>
</dbReference>
<comment type="caution">
    <text evidence="3">The sequence shown here is derived from an EMBL/GenBank/DDBJ whole genome shotgun (WGS) entry which is preliminary data.</text>
</comment>
<dbReference type="InterPro" id="IPR032465">
    <property type="entry name" value="ACMSD"/>
</dbReference>
<reference evidence="4" key="1">
    <citation type="journal article" date="2019" name="Int. J. Syst. Evol. Microbiol.">
        <title>The Global Catalogue of Microorganisms (GCM) 10K type strain sequencing project: providing services to taxonomists for standard genome sequencing and annotation.</title>
        <authorList>
            <consortium name="The Broad Institute Genomics Platform"/>
            <consortium name="The Broad Institute Genome Sequencing Center for Infectious Disease"/>
            <person name="Wu L."/>
            <person name="Ma J."/>
        </authorList>
    </citation>
    <scope>NUCLEOTIDE SEQUENCE [LARGE SCALE GENOMIC DNA]</scope>
    <source>
        <strain evidence="4">CCUG 62974</strain>
    </source>
</reference>
<protein>
    <submittedName>
        <fullName evidence="3">Amidohydrolase family protein</fullName>
    </submittedName>
</protein>
<keyword evidence="1" id="KW-0456">Lyase</keyword>
<evidence type="ECO:0000256" key="1">
    <source>
        <dbReference type="ARBA" id="ARBA00023239"/>
    </source>
</evidence>
<gene>
    <name evidence="3" type="ORF">ACFQ08_02645</name>
</gene>
<evidence type="ECO:0000313" key="3">
    <source>
        <dbReference type="EMBL" id="MFD0883456.1"/>
    </source>
</evidence>
<dbReference type="PANTHER" id="PTHR21240">
    <property type="entry name" value="2-AMINO-3-CARBOXYLMUCONATE-6-SEMIALDEHYDE DECARBOXYLASE"/>
    <property type="match status" value="1"/>
</dbReference>
<name>A0ABW3DJ99_9ACTN</name>